<dbReference type="Pfam" id="PF17389">
    <property type="entry name" value="Bac_rhamnosid6H"/>
    <property type="match status" value="1"/>
</dbReference>
<keyword evidence="3" id="KW-0378">Hydrolase</keyword>
<evidence type="ECO:0000259" key="4">
    <source>
        <dbReference type="Pfam" id="PF05592"/>
    </source>
</evidence>
<accession>A0A5M8NY88</accession>
<evidence type="ECO:0000256" key="2">
    <source>
        <dbReference type="ARBA" id="ARBA00012652"/>
    </source>
</evidence>
<dbReference type="InterPro" id="IPR035398">
    <property type="entry name" value="Bac_rhamnosid_C"/>
</dbReference>
<feature type="domain" description="Alpha-L-rhamnosidase six-hairpin glycosidase" evidence="6">
    <location>
        <begin position="451"/>
        <end position="790"/>
    </location>
</feature>
<dbReference type="Gene3D" id="2.60.420.10">
    <property type="entry name" value="Maltose phosphorylase, domain 3"/>
    <property type="match status" value="1"/>
</dbReference>
<dbReference type="PANTHER" id="PTHR33307:SF6">
    <property type="entry name" value="ALPHA-RHAMNOSIDASE (EUROFUNG)-RELATED"/>
    <property type="match status" value="1"/>
</dbReference>
<dbReference type="EC" id="3.2.1.40" evidence="2"/>
<dbReference type="SUPFAM" id="SSF49785">
    <property type="entry name" value="Galactose-binding domain-like"/>
    <property type="match status" value="1"/>
</dbReference>
<dbReference type="GO" id="GO:0030596">
    <property type="term" value="F:alpha-L-rhamnosidase activity"/>
    <property type="evidence" value="ECO:0007669"/>
    <property type="project" value="UniProtKB-EC"/>
</dbReference>
<name>A0A5M8NY88_9BACT</name>
<evidence type="ECO:0000259" key="5">
    <source>
        <dbReference type="Pfam" id="PF08531"/>
    </source>
</evidence>
<dbReference type="InterPro" id="IPR013783">
    <property type="entry name" value="Ig-like_fold"/>
</dbReference>
<comment type="caution">
    <text evidence="8">The sequence shown here is derived from an EMBL/GenBank/DDBJ whole genome shotgun (WGS) entry which is preliminary data.</text>
</comment>
<sequence length="904" mass="101774">MEQKIRSFFITVCISLFLLAAHGAEKRITVYDLRCEYFANPLGIDTETPRFSWKIADPSHVRGQHQTAYRIMVSTSSAKLKAGKADVWDSGTVQSGESHLVPFGGRKLVSGGDYYWRVIVYDRNRKASEKSDIARFSLGLLKRSEWKGDWIKHPEAPEKQHTWFRRKITINDKAASAFIHIASTGYHELYINGCKADERVLAPVLARLDKRVLYITYDIASFLQPGENVIALWFAPGWSHYDSFTASVDQALLVQLNGETAQGEAFTLHSDASWKCAESYSRNHGNSQFFDNGGEEINGQLYTTGWNTLNFDDSNWKAAKKISPLKNGKEPILSAHTTDPSRIIETVPAVNTSDTIPDTWLVDMGKNFTGFLEAHFTGLHAGDTVLIRISDRPDKIDYFHQDHLYIARGEKGEAFRNRFNYFSGRYIHFKGLKQKPELTGIIGYAVTSAPERTGYFESSDAMINRMYDIDRWTYEMCTTEGYTADCSNRERIGYGSEGGWQTTWGVGLPCFKTGAFYLKNVRDWSDAQYPDGRINHATPQSVNTAGSVLYGSAQINIAWEHYLAYGDKKILEEAYNPGKRWLDFLNEHLRDGLLAPYAGAGYMFLGDWVGPGYRLEMGETARAHFLNNCVYATSLDLIIRIAEAIGQQDEIAPYRERLQKLRNKIHKCYFDPFLGSYLNGDQVRTAFALSAGIVPEELKPAVVKHLAKDMTGEHPFFDIGAPSRYAYFKTILAHSELRDIAAGILSKTTSPGYGYFISQGETTWPEVWEWDTHSSRVHTSFIGISSWFIKGLAGIEPDEKDPGYHTVALRPHVVKQLSYAKVGLESPYGLIESGWRKENGKIIYEINVPVGTKAQIYLPAKADKITENGLPIAKVNGIKTTEEKDGYVLINIESGKYQLETASD</sequence>
<evidence type="ECO:0000313" key="9">
    <source>
        <dbReference type="Proteomes" id="UP000324575"/>
    </source>
</evidence>
<dbReference type="InterPro" id="IPR013737">
    <property type="entry name" value="Bac_rhamnosid_N"/>
</dbReference>
<reference evidence="8 9" key="1">
    <citation type="submission" date="2019-03" db="EMBL/GenBank/DDBJ databases">
        <title>Single cell metagenomics reveals metabolic interactions within the superorganism composed of flagellate Streblomastix strix and complex community of Bacteroidetes bacteria on its surface.</title>
        <authorList>
            <person name="Treitli S.C."/>
            <person name="Kolisko M."/>
            <person name="Husnik F."/>
            <person name="Keeling P."/>
            <person name="Hampl V."/>
        </authorList>
    </citation>
    <scope>NUCLEOTIDE SEQUENCE [LARGE SCALE GENOMIC DNA]</scope>
    <source>
        <strain evidence="8">St1</strain>
    </source>
</reference>
<dbReference type="AlphaFoldDB" id="A0A5M8NY88"/>
<feature type="domain" description="Alpha-L-rhamnosidase C-terminal" evidence="7">
    <location>
        <begin position="794"/>
        <end position="865"/>
    </location>
</feature>
<gene>
    <name evidence="8" type="ORF">EZS26_003494</name>
</gene>
<dbReference type="Gene3D" id="2.60.120.260">
    <property type="entry name" value="Galactose-binding domain-like"/>
    <property type="match status" value="2"/>
</dbReference>
<organism evidence="8 9">
    <name type="scientific">Candidatus Ordinivivax streblomastigis</name>
    <dbReference type="NCBI Taxonomy" id="2540710"/>
    <lineage>
        <taxon>Bacteria</taxon>
        <taxon>Pseudomonadati</taxon>
        <taxon>Bacteroidota</taxon>
        <taxon>Bacteroidia</taxon>
        <taxon>Bacteroidales</taxon>
        <taxon>Candidatus Ordinivivax</taxon>
    </lineage>
</organism>
<dbReference type="SUPFAM" id="SSF48208">
    <property type="entry name" value="Six-hairpin glycosidases"/>
    <property type="match status" value="1"/>
</dbReference>
<dbReference type="EMBL" id="SNRX01000093">
    <property type="protein sequence ID" value="KAA6300369.1"/>
    <property type="molecule type" value="Genomic_DNA"/>
</dbReference>
<dbReference type="InterPro" id="IPR016007">
    <property type="entry name" value="Alpha_rhamnosid"/>
</dbReference>
<dbReference type="Pfam" id="PF17390">
    <property type="entry name" value="Bac_rhamnosid_C"/>
    <property type="match status" value="1"/>
</dbReference>
<feature type="domain" description="Alpha-L-rhamnosidase concanavalin-like" evidence="4">
    <location>
        <begin position="357"/>
        <end position="444"/>
    </location>
</feature>
<dbReference type="Pfam" id="PF08531">
    <property type="entry name" value="Bac_rhamnosid_N"/>
    <property type="match status" value="1"/>
</dbReference>
<dbReference type="Pfam" id="PF25788">
    <property type="entry name" value="Ig_Rha78A_N"/>
    <property type="match status" value="1"/>
</dbReference>
<proteinExistence type="predicted"/>
<dbReference type="InterPro" id="IPR008979">
    <property type="entry name" value="Galactose-bd-like_sf"/>
</dbReference>
<evidence type="ECO:0000256" key="1">
    <source>
        <dbReference type="ARBA" id="ARBA00001445"/>
    </source>
</evidence>
<dbReference type="Gene3D" id="1.50.10.10">
    <property type="match status" value="1"/>
</dbReference>
<dbReference type="PANTHER" id="PTHR33307">
    <property type="entry name" value="ALPHA-RHAMNOSIDASE (EUROFUNG)"/>
    <property type="match status" value="1"/>
</dbReference>
<dbReference type="Pfam" id="PF05592">
    <property type="entry name" value="Bac_rhamnosid"/>
    <property type="match status" value="1"/>
</dbReference>
<dbReference type="Gene3D" id="2.60.40.10">
    <property type="entry name" value="Immunoglobulins"/>
    <property type="match status" value="1"/>
</dbReference>
<dbReference type="InterPro" id="IPR035396">
    <property type="entry name" value="Bac_rhamnosid6H"/>
</dbReference>
<protein>
    <recommendedName>
        <fullName evidence="2">alpha-L-rhamnosidase</fullName>
        <ecNumber evidence="2">3.2.1.40</ecNumber>
    </recommendedName>
</protein>
<evidence type="ECO:0000313" key="8">
    <source>
        <dbReference type="EMBL" id="KAA6300369.1"/>
    </source>
</evidence>
<evidence type="ECO:0000256" key="3">
    <source>
        <dbReference type="ARBA" id="ARBA00022801"/>
    </source>
</evidence>
<dbReference type="InterPro" id="IPR008928">
    <property type="entry name" value="6-hairpin_glycosidase_sf"/>
</dbReference>
<feature type="domain" description="Bacterial alpha-L-rhamnosidase N-terminal" evidence="5">
    <location>
        <begin position="173"/>
        <end position="343"/>
    </location>
</feature>
<dbReference type="InterPro" id="IPR012341">
    <property type="entry name" value="6hp_glycosidase-like_sf"/>
</dbReference>
<dbReference type="InterPro" id="IPR008902">
    <property type="entry name" value="Rhamnosid_concanavalin"/>
</dbReference>
<comment type="catalytic activity">
    <reaction evidence="1">
        <text>Hydrolysis of terminal non-reducing alpha-L-rhamnose residues in alpha-L-rhamnosides.</text>
        <dbReference type="EC" id="3.2.1.40"/>
    </reaction>
</comment>
<dbReference type="Proteomes" id="UP000324575">
    <property type="component" value="Unassembled WGS sequence"/>
</dbReference>
<evidence type="ECO:0000259" key="6">
    <source>
        <dbReference type="Pfam" id="PF17389"/>
    </source>
</evidence>
<evidence type="ECO:0000259" key="7">
    <source>
        <dbReference type="Pfam" id="PF17390"/>
    </source>
</evidence>
<dbReference type="GO" id="GO:0005975">
    <property type="term" value="P:carbohydrate metabolic process"/>
    <property type="evidence" value="ECO:0007669"/>
    <property type="project" value="InterPro"/>
</dbReference>